<keyword evidence="4 7" id="KW-0812">Transmembrane</keyword>
<comment type="subcellular location">
    <subcellularLocation>
        <location evidence="1">Cell inner membrane</location>
        <topology evidence="1">Multi-pass membrane protein</topology>
    </subcellularLocation>
</comment>
<comment type="caution">
    <text evidence="9">The sequence shown here is derived from an EMBL/GenBank/DDBJ whole genome shotgun (WGS) entry which is preliminary data.</text>
</comment>
<feature type="transmembrane region" description="Helical" evidence="7">
    <location>
        <begin position="359"/>
        <end position="380"/>
    </location>
</feature>
<evidence type="ECO:0000256" key="7">
    <source>
        <dbReference type="SAM" id="Phobius"/>
    </source>
</evidence>
<evidence type="ECO:0000256" key="5">
    <source>
        <dbReference type="ARBA" id="ARBA00022989"/>
    </source>
</evidence>
<feature type="transmembrane region" description="Helical" evidence="7">
    <location>
        <begin position="241"/>
        <end position="261"/>
    </location>
</feature>
<evidence type="ECO:0000256" key="1">
    <source>
        <dbReference type="ARBA" id="ARBA00004429"/>
    </source>
</evidence>
<keyword evidence="3" id="KW-0997">Cell inner membrane</keyword>
<protein>
    <submittedName>
        <fullName evidence="9">TRAP transporter large permease</fullName>
    </submittedName>
</protein>
<dbReference type="PANTHER" id="PTHR33362:SF3">
    <property type="entry name" value="SIALIC ACID TRAP TRANSPORTER PERMEASE PROTEIN SIAT"/>
    <property type="match status" value="1"/>
</dbReference>
<evidence type="ECO:0000256" key="6">
    <source>
        <dbReference type="ARBA" id="ARBA00023136"/>
    </source>
</evidence>
<feature type="transmembrane region" description="Helical" evidence="7">
    <location>
        <begin position="6"/>
        <end position="31"/>
    </location>
</feature>
<sequence length="429" mass="45188">MLSIALLLGFIGLGVPIGMAFALGGIVYLTLTGSNSGIMMAQASFGGIDSFTILSLPFFMFAGDIMRYGGVSKRLVGFAKRCFRSSIAALGNITVLACALFGAVSGSSAATVSAIGGIMGPEMKRNHYKSDYAAGLISAAGFLGILIPPSVPAVIYACAAGASVGKLFLAIIGPGLLTTVAFIILNKIMIKKNYDFLAAESEEPNDESLEKPFLRALLEALPAFLMPIIILGGIYSGKFTATEASAVAIVYGLFVSLFLYKEISLRDIIPIAKESALTAAKILLIMATATFFGRIMTLLSLPQIIAQSITSFSDNRYVLLVLINIVLLILGMLMETGAAILLVTPILYPIAMAIGIDPVHFGVIMTYNLAVGLITPPMALNLFVGSQVSGLPVARIVKPVLPFLVVAMGVLLLVSLWPGLSMFLPNILY</sequence>
<evidence type="ECO:0000313" key="9">
    <source>
        <dbReference type="EMBL" id="MCU6790223.1"/>
    </source>
</evidence>
<dbReference type="Pfam" id="PF06808">
    <property type="entry name" value="DctM"/>
    <property type="match status" value="1"/>
</dbReference>
<feature type="transmembrane region" description="Helical" evidence="7">
    <location>
        <begin position="43"/>
        <end position="62"/>
    </location>
</feature>
<dbReference type="InterPro" id="IPR004681">
    <property type="entry name" value="TRAP_DctM"/>
</dbReference>
<evidence type="ECO:0000256" key="2">
    <source>
        <dbReference type="ARBA" id="ARBA00022475"/>
    </source>
</evidence>
<reference evidence="9 10" key="1">
    <citation type="journal article" date="2021" name="ISME Commun">
        <title>Automated analysis of genomic sequences facilitates high-throughput and comprehensive description of bacteria.</title>
        <authorList>
            <person name="Hitch T.C.A."/>
        </authorList>
    </citation>
    <scope>NUCLEOTIDE SEQUENCE [LARGE SCALE GENOMIC DNA]</scope>
    <source>
        <strain evidence="9 10">Sanger_34</strain>
    </source>
</reference>
<feature type="transmembrane region" description="Helical" evidence="7">
    <location>
        <begin position="400"/>
        <end position="424"/>
    </location>
</feature>
<keyword evidence="5 7" id="KW-1133">Transmembrane helix</keyword>
<name>A0ABT2U6H3_9FIRM</name>
<gene>
    <name evidence="9" type="ORF">OCV66_14150</name>
</gene>
<dbReference type="EMBL" id="JAOQJE010000018">
    <property type="protein sequence ID" value="MCU6790223.1"/>
    <property type="molecule type" value="Genomic_DNA"/>
</dbReference>
<evidence type="ECO:0000259" key="8">
    <source>
        <dbReference type="Pfam" id="PF06808"/>
    </source>
</evidence>
<dbReference type="PANTHER" id="PTHR33362">
    <property type="entry name" value="SIALIC ACID TRAP TRANSPORTER PERMEASE PROTEIN SIAT-RELATED"/>
    <property type="match status" value="1"/>
</dbReference>
<feature type="transmembrane region" description="Helical" evidence="7">
    <location>
        <begin position="216"/>
        <end position="235"/>
    </location>
</feature>
<keyword evidence="10" id="KW-1185">Reference proteome</keyword>
<proteinExistence type="predicted"/>
<evidence type="ECO:0000256" key="3">
    <source>
        <dbReference type="ARBA" id="ARBA00022519"/>
    </source>
</evidence>
<dbReference type="Proteomes" id="UP001652397">
    <property type="component" value="Unassembled WGS sequence"/>
</dbReference>
<dbReference type="InterPro" id="IPR010656">
    <property type="entry name" value="DctM"/>
</dbReference>
<dbReference type="PIRSF" id="PIRSF006066">
    <property type="entry name" value="HI0050"/>
    <property type="match status" value="1"/>
</dbReference>
<feature type="transmembrane region" description="Helical" evidence="7">
    <location>
        <begin position="132"/>
        <end position="155"/>
    </location>
</feature>
<dbReference type="RefSeq" id="WP_147574556.1">
    <property type="nucleotide sequence ID" value="NZ_JAOQJE010000018.1"/>
</dbReference>
<accession>A0ABT2U6H3</accession>
<feature type="transmembrane region" description="Helical" evidence="7">
    <location>
        <begin position="167"/>
        <end position="185"/>
    </location>
</feature>
<keyword evidence="2" id="KW-1003">Cell membrane</keyword>
<evidence type="ECO:0000313" key="10">
    <source>
        <dbReference type="Proteomes" id="UP001652397"/>
    </source>
</evidence>
<keyword evidence="6 7" id="KW-0472">Membrane</keyword>
<feature type="transmembrane region" description="Helical" evidence="7">
    <location>
        <begin position="93"/>
        <end position="120"/>
    </location>
</feature>
<feature type="domain" description="TRAP C4-dicarboxylate transport system permease DctM subunit" evidence="8">
    <location>
        <begin position="5"/>
        <end position="419"/>
    </location>
</feature>
<organism evidence="9 10">
    <name type="scientific">Agathobaculum ammoniilyticum</name>
    <dbReference type="NCBI Taxonomy" id="2981778"/>
    <lineage>
        <taxon>Bacteria</taxon>
        <taxon>Bacillati</taxon>
        <taxon>Bacillota</taxon>
        <taxon>Clostridia</taxon>
        <taxon>Eubacteriales</taxon>
        <taxon>Butyricicoccaceae</taxon>
        <taxon>Agathobaculum</taxon>
    </lineage>
</organism>
<feature type="transmembrane region" description="Helical" evidence="7">
    <location>
        <begin position="282"/>
        <end position="305"/>
    </location>
</feature>
<evidence type="ECO:0000256" key="4">
    <source>
        <dbReference type="ARBA" id="ARBA00022692"/>
    </source>
</evidence>
<dbReference type="NCBIfam" id="TIGR00786">
    <property type="entry name" value="dctM"/>
    <property type="match status" value="1"/>
</dbReference>
<feature type="transmembrane region" description="Helical" evidence="7">
    <location>
        <begin position="317"/>
        <end position="347"/>
    </location>
</feature>